<evidence type="ECO:0000313" key="2">
    <source>
        <dbReference type="EMBL" id="MFC0529001.1"/>
    </source>
</evidence>
<feature type="compositionally biased region" description="Pro residues" evidence="1">
    <location>
        <begin position="36"/>
        <end position="48"/>
    </location>
</feature>
<name>A0ABV6M2S7_9ACTN</name>
<keyword evidence="3" id="KW-1185">Reference proteome</keyword>
<protein>
    <recommendedName>
        <fullName evidence="4">Winged helix-turn helix domain-containing protein</fullName>
    </recommendedName>
</protein>
<comment type="caution">
    <text evidence="2">The sequence shown here is derived from an EMBL/GenBank/DDBJ whole genome shotgun (WGS) entry which is preliminary data.</text>
</comment>
<proteinExistence type="predicted"/>
<feature type="region of interest" description="Disordered" evidence="1">
    <location>
        <begin position="25"/>
        <end position="51"/>
    </location>
</feature>
<dbReference type="Proteomes" id="UP001589867">
    <property type="component" value="Unassembled WGS sequence"/>
</dbReference>
<gene>
    <name evidence="2" type="ORF">ACFFIA_15170</name>
</gene>
<dbReference type="RefSeq" id="WP_377251325.1">
    <property type="nucleotide sequence ID" value="NZ_JBHLUH010000023.1"/>
</dbReference>
<dbReference type="EMBL" id="JBHLUH010000023">
    <property type="protein sequence ID" value="MFC0529001.1"/>
    <property type="molecule type" value="Genomic_DNA"/>
</dbReference>
<evidence type="ECO:0000256" key="1">
    <source>
        <dbReference type="SAM" id="MobiDB-lite"/>
    </source>
</evidence>
<sequence>MIDVAFVDLAELTSATRACAVLGKSRATHYRRQRPQPAPAGPRAPRPVPRNALTPAERASVLATLNHESFVDKSPAQVWATLLDEGTYLCSESTMYRILREHGGVRERRRQATHPPRTRPELVADGPGQVWSWDIERHEAPRTGWG</sequence>
<evidence type="ECO:0000313" key="3">
    <source>
        <dbReference type="Proteomes" id="UP001589867"/>
    </source>
</evidence>
<feature type="region of interest" description="Disordered" evidence="1">
    <location>
        <begin position="105"/>
        <end position="126"/>
    </location>
</feature>
<accession>A0ABV6M2S7</accession>
<organism evidence="2 3">
    <name type="scientific">Phytohabitans kaempferiae</name>
    <dbReference type="NCBI Taxonomy" id="1620943"/>
    <lineage>
        <taxon>Bacteria</taxon>
        <taxon>Bacillati</taxon>
        <taxon>Actinomycetota</taxon>
        <taxon>Actinomycetes</taxon>
        <taxon>Micromonosporales</taxon>
        <taxon>Micromonosporaceae</taxon>
    </lineage>
</organism>
<reference evidence="2 3" key="1">
    <citation type="submission" date="2024-09" db="EMBL/GenBank/DDBJ databases">
        <authorList>
            <person name="Sun Q."/>
            <person name="Mori K."/>
        </authorList>
    </citation>
    <scope>NUCLEOTIDE SEQUENCE [LARGE SCALE GENOMIC DNA]</scope>
    <source>
        <strain evidence="2 3">TBRC 3947</strain>
    </source>
</reference>
<evidence type="ECO:0008006" key="4">
    <source>
        <dbReference type="Google" id="ProtNLM"/>
    </source>
</evidence>